<feature type="domain" description="HTH gntR-type" evidence="8">
    <location>
        <begin position="15"/>
        <end position="83"/>
    </location>
</feature>
<dbReference type="CDD" id="cd00609">
    <property type="entry name" value="AAT_like"/>
    <property type="match status" value="1"/>
</dbReference>
<dbReference type="GO" id="GO:0003677">
    <property type="term" value="F:DNA binding"/>
    <property type="evidence" value="ECO:0007669"/>
    <property type="project" value="UniProtKB-KW"/>
</dbReference>
<evidence type="ECO:0000256" key="3">
    <source>
        <dbReference type="ARBA" id="ARBA00022576"/>
    </source>
</evidence>
<comment type="caution">
    <text evidence="9">The sequence shown here is derived from an EMBL/GenBank/DDBJ whole genome shotgun (WGS) entry which is preliminary data.</text>
</comment>
<evidence type="ECO:0000256" key="6">
    <source>
        <dbReference type="ARBA" id="ARBA00023125"/>
    </source>
</evidence>
<dbReference type="Pfam" id="PF00155">
    <property type="entry name" value="Aminotran_1_2"/>
    <property type="match status" value="1"/>
</dbReference>
<dbReference type="InterPro" id="IPR015424">
    <property type="entry name" value="PyrdxlP-dep_Trfase"/>
</dbReference>
<dbReference type="Gene3D" id="1.10.10.10">
    <property type="entry name" value="Winged helix-like DNA-binding domain superfamily/Winged helix DNA-binding domain"/>
    <property type="match status" value="1"/>
</dbReference>
<dbReference type="InterPro" id="IPR015421">
    <property type="entry name" value="PyrdxlP-dep_Trfase_major"/>
</dbReference>
<dbReference type="InterPro" id="IPR036388">
    <property type="entry name" value="WH-like_DNA-bd_sf"/>
</dbReference>
<protein>
    <submittedName>
        <fullName evidence="9">PLP-dependent aminotransferase family protein</fullName>
    </submittedName>
</protein>
<keyword evidence="6" id="KW-0238">DNA-binding</keyword>
<dbReference type="InterPro" id="IPR000524">
    <property type="entry name" value="Tscrpt_reg_HTH_GntR"/>
</dbReference>
<evidence type="ECO:0000313" key="10">
    <source>
        <dbReference type="Proteomes" id="UP000249260"/>
    </source>
</evidence>
<proteinExistence type="inferred from homology"/>
<dbReference type="EMBL" id="QLUW01000001">
    <property type="protein sequence ID" value="RAP78620.1"/>
    <property type="molecule type" value="Genomic_DNA"/>
</dbReference>
<evidence type="ECO:0000256" key="5">
    <source>
        <dbReference type="ARBA" id="ARBA00023015"/>
    </source>
</evidence>
<name>A0A328U823_9BACL</name>
<dbReference type="OrthoDB" id="9808770at2"/>
<comment type="cofactor">
    <cofactor evidence="1">
        <name>pyridoxal 5'-phosphate</name>
        <dbReference type="ChEBI" id="CHEBI:597326"/>
    </cofactor>
</comment>
<sequence>MDFRIPYERYFEELGRKTDALFHSLREAIVNDTLAGGTRLPSSRKLAELYGVSRGSVNQAYEMLIAEGYVRAEGGSGTFVADSLEAMAPDNQRNEGAHLLLSAWAERLLVSKDKFTSIENHPFIEHGGKDEISFRVKQVDSSYFPVEEWKAALHAEVREMMACYPEISSEVEGYLPLRETIAQDLRRERGIRADASNICITNGSMHGIALLTMLLVRPEFPVVVENPSYSGIRRAVAAAGGSIIAADVDDDGIVPQDWPAKLLIVTPTRQFPTGAVLSAKRRSELLRWAARQGAVILEDDYDSELRWGGRPVEPLKALDRDGRVVYMGTFSKTMFVDLRLGYVVLPDSLLEPFRLAKALMEPYPSALVEQRALAHFIASGSYSRHLRRLKRVIGRRLLAFREEVERRLARWFRFVPSDAGLHLYAEWRGDSRSYALFRDACEAAGVRWSIGDGLWEGQVLRNTALFGFAHLSEEQIAAGARRIEAVAESLFGGGG</sequence>
<evidence type="ECO:0000256" key="7">
    <source>
        <dbReference type="ARBA" id="ARBA00023163"/>
    </source>
</evidence>
<dbReference type="AlphaFoldDB" id="A0A328U823"/>
<dbReference type="SUPFAM" id="SSF46785">
    <property type="entry name" value="Winged helix' DNA-binding domain"/>
    <property type="match status" value="1"/>
</dbReference>
<evidence type="ECO:0000256" key="4">
    <source>
        <dbReference type="ARBA" id="ARBA00022898"/>
    </source>
</evidence>
<evidence type="ECO:0000256" key="1">
    <source>
        <dbReference type="ARBA" id="ARBA00001933"/>
    </source>
</evidence>
<reference evidence="9 10" key="1">
    <citation type="submission" date="2018-06" db="EMBL/GenBank/DDBJ databases">
        <title>Paenibacillus montanisoli sp. nov., isolated from mountain area soil.</title>
        <authorList>
            <person name="Wu M."/>
        </authorList>
    </citation>
    <scope>NUCLEOTIDE SEQUENCE [LARGE SCALE GENOMIC DNA]</scope>
    <source>
        <strain evidence="9 10">RA17</strain>
    </source>
</reference>
<evidence type="ECO:0000313" key="9">
    <source>
        <dbReference type="EMBL" id="RAP78620.1"/>
    </source>
</evidence>
<keyword evidence="4" id="KW-0663">Pyridoxal phosphate</keyword>
<dbReference type="GO" id="GO:0008483">
    <property type="term" value="F:transaminase activity"/>
    <property type="evidence" value="ECO:0007669"/>
    <property type="project" value="UniProtKB-KW"/>
</dbReference>
<organism evidence="9 10">
    <name type="scientific">Paenibacillus montanisoli</name>
    <dbReference type="NCBI Taxonomy" id="2081970"/>
    <lineage>
        <taxon>Bacteria</taxon>
        <taxon>Bacillati</taxon>
        <taxon>Bacillota</taxon>
        <taxon>Bacilli</taxon>
        <taxon>Bacillales</taxon>
        <taxon>Paenibacillaceae</taxon>
        <taxon>Paenibacillus</taxon>
    </lineage>
</organism>
<dbReference type="Pfam" id="PF00392">
    <property type="entry name" value="GntR"/>
    <property type="match status" value="1"/>
</dbReference>
<dbReference type="Gene3D" id="3.40.640.10">
    <property type="entry name" value="Type I PLP-dependent aspartate aminotransferase-like (Major domain)"/>
    <property type="match status" value="1"/>
</dbReference>
<dbReference type="PANTHER" id="PTHR46577">
    <property type="entry name" value="HTH-TYPE TRANSCRIPTIONAL REGULATORY PROTEIN GABR"/>
    <property type="match status" value="1"/>
</dbReference>
<evidence type="ECO:0000256" key="2">
    <source>
        <dbReference type="ARBA" id="ARBA00005384"/>
    </source>
</evidence>
<gene>
    <name evidence="9" type="ORF">DL346_02575</name>
</gene>
<dbReference type="InterPro" id="IPR051446">
    <property type="entry name" value="HTH_trans_reg/aminotransferase"/>
</dbReference>
<comment type="similarity">
    <text evidence="2">In the C-terminal section; belongs to the class-I pyridoxal-phosphate-dependent aminotransferase family.</text>
</comment>
<dbReference type="SMART" id="SM00345">
    <property type="entry name" value="HTH_GNTR"/>
    <property type="match status" value="1"/>
</dbReference>
<dbReference type="GO" id="GO:0030170">
    <property type="term" value="F:pyridoxal phosphate binding"/>
    <property type="evidence" value="ECO:0007669"/>
    <property type="project" value="InterPro"/>
</dbReference>
<accession>A0A328U823</accession>
<keyword evidence="3 9" id="KW-0032">Aminotransferase</keyword>
<keyword evidence="9" id="KW-0808">Transferase</keyword>
<keyword evidence="10" id="KW-1185">Reference proteome</keyword>
<evidence type="ECO:0000259" key="8">
    <source>
        <dbReference type="PROSITE" id="PS50949"/>
    </source>
</evidence>
<dbReference type="InterPro" id="IPR004839">
    <property type="entry name" value="Aminotransferase_I/II_large"/>
</dbReference>
<keyword evidence="7" id="KW-0804">Transcription</keyword>
<dbReference type="SUPFAM" id="SSF53383">
    <property type="entry name" value="PLP-dependent transferases"/>
    <property type="match status" value="1"/>
</dbReference>
<dbReference type="CDD" id="cd07377">
    <property type="entry name" value="WHTH_GntR"/>
    <property type="match status" value="1"/>
</dbReference>
<dbReference type="PANTHER" id="PTHR46577:SF1">
    <property type="entry name" value="HTH-TYPE TRANSCRIPTIONAL REGULATORY PROTEIN GABR"/>
    <property type="match status" value="1"/>
</dbReference>
<dbReference type="PROSITE" id="PS50949">
    <property type="entry name" value="HTH_GNTR"/>
    <property type="match status" value="1"/>
</dbReference>
<dbReference type="PRINTS" id="PR00035">
    <property type="entry name" value="HTHGNTR"/>
</dbReference>
<keyword evidence="5" id="KW-0805">Transcription regulation</keyword>
<dbReference type="InterPro" id="IPR036390">
    <property type="entry name" value="WH_DNA-bd_sf"/>
</dbReference>
<dbReference type="Proteomes" id="UP000249260">
    <property type="component" value="Unassembled WGS sequence"/>
</dbReference>
<dbReference type="GO" id="GO:0003700">
    <property type="term" value="F:DNA-binding transcription factor activity"/>
    <property type="evidence" value="ECO:0007669"/>
    <property type="project" value="InterPro"/>
</dbReference>